<dbReference type="GO" id="GO:0004252">
    <property type="term" value="F:serine-type endopeptidase activity"/>
    <property type="evidence" value="ECO:0007669"/>
    <property type="project" value="InterPro"/>
</dbReference>
<keyword evidence="2" id="KW-0732">Signal</keyword>
<comment type="similarity">
    <text evidence="1">Belongs to the peptidase S8 family.</text>
</comment>
<dbReference type="Gene3D" id="3.50.30.30">
    <property type="match status" value="1"/>
</dbReference>
<reference evidence="5" key="2">
    <citation type="submission" date="2021-12" db="EMBL/GenBank/DDBJ databases">
        <title>Resequencing data analysis of finger millet.</title>
        <authorList>
            <person name="Hatakeyama M."/>
            <person name="Aluri S."/>
            <person name="Balachadran M.T."/>
            <person name="Sivarajan S.R."/>
            <person name="Poveda L."/>
            <person name="Shimizu-Inatsugi R."/>
            <person name="Schlapbach R."/>
            <person name="Sreeman S.M."/>
            <person name="Shimizu K.K."/>
        </authorList>
    </citation>
    <scope>NUCLEOTIDE SEQUENCE</scope>
</reference>
<protein>
    <submittedName>
        <fullName evidence="5">Uncharacterized protein</fullName>
    </submittedName>
</protein>
<feature type="domain" description="Peptidase S8/S53" evidence="3">
    <location>
        <begin position="92"/>
        <end position="210"/>
    </location>
</feature>
<evidence type="ECO:0000313" key="6">
    <source>
        <dbReference type="Proteomes" id="UP001054889"/>
    </source>
</evidence>
<sequence length="333" mass="34406">MTKSEVQKTHSLLPFFLDAALPLPRFEFTGCRGTGTLFSLPASQGTDVSVGGSGINYTAAFAVAPKAHLAIYQGDDNTAFHDGDDAVTVPSYKAVARGVVVCAPAGSSGTDMYRVESTAPWLLSVAASDSDRRVVTNVEIGGGILKPDVSAPGLVSGVVGGSDAQLKAAASVAAARVSGVAAVIKKAHREWSPAAIKSALVTTARPVRTADAVAGDAASYFVTGAGEVDPEKAVEPGLVYDLAAEDFIPYLCGMKDRIEKLVEPANASCAETGAIAAKDLNYPSIMIVMDDGVRQVEAKRTLTNVGEPAETYRVEATVRGVDVVLSPSTLAFT</sequence>
<dbReference type="Gene3D" id="2.60.40.2310">
    <property type="match status" value="1"/>
</dbReference>
<evidence type="ECO:0000256" key="1">
    <source>
        <dbReference type="ARBA" id="ARBA00011073"/>
    </source>
</evidence>
<accession>A0AAV5BJC4</accession>
<evidence type="ECO:0000313" key="5">
    <source>
        <dbReference type="EMBL" id="GJM86400.1"/>
    </source>
</evidence>
<name>A0AAV5BJC4_ELECO</name>
<dbReference type="PANTHER" id="PTHR10795">
    <property type="entry name" value="PROPROTEIN CONVERTASE SUBTILISIN/KEXIN"/>
    <property type="match status" value="1"/>
</dbReference>
<dbReference type="InterPro" id="IPR036852">
    <property type="entry name" value="Peptidase_S8/S53_dom_sf"/>
</dbReference>
<proteinExistence type="inferred from homology"/>
<dbReference type="GO" id="GO:0006508">
    <property type="term" value="P:proteolysis"/>
    <property type="evidence" value="ECO:0007669"/>
    <property type="project" value="InterPro"/>
</dbReference>
<reference evidence="5" key="1">
    <citation type="journal article" date="2018" name="DNA Res.">
        <title>Multiple hybrid de novo genome assembly of finger millet, an orphan allotetraploid crop.</title>
        <authorList>
            <person name="Hatakeyama M."/>
            <person name="Aluri S."/>
            <person name="Balachadran M.T."/>
            <person name="Sivarajan S.R."/>
            <person name="Patrignani A."/>
            <person name="Gruter S."/>
            <person name="Poveda L."/>
            <person name="Shimizu-Inatsugi R."/>
            <person name="Baeten J."/>
            <person name="Francoijs K.J."/>
            <person name="Nataraja K.N."/>
            <person name="Reddy Y.A.N."/>
            <person name="Phadnis S."/>
            <person name="Ravikumar R.L."/>
            <person name="Schlapbach R."/>
            <person name="Sreeman S.M."/>
            <person name="Shimizu K.K."/>
        </authorList>
    </citation>
    <scope>NUCLEOTIDE SEQUENCE</scope>
</reference>
<dbReference type="InterPro" id="IPR000209">
    <property type="entry name" value="Peptidase_S8/S53_dom"/>
</dbReference>
<organism evidence="5 6">
    <name type="scientific">Eleusine coracana subsp. coracana</name>
    <dbReference type="NCBI Taxonomy" id="191504"/>
    <lineage>
        <taxon>Eukaryota</taxon>
        <taxon>Viridiplantae</taxon>
        <taxon>Streptophyta</taxon>
        <taxon>Embryophyta</taxon>
        <taxon>Tracheophyta</taxon>
        <taxon>Spermatophyta</taxon>
        <taxon>Magnoliopsida</taxon>
        <taxon>Liliopsida</taxon>
        <taxon>Poales</taxon>
        <taxon>Poaceae</taxon>
        <taxon>PACMAD clade</taxon>
        <taxon>Chloridoideae</taxon>
        <taxon>Cynodonteae</taxon>
        <taxon>Eleusininae</taxon>
        <taxon>Eleusine</taxon>
    </lineage>
</organism>
<dbReference type="EMBL" id="BQKI01000001">
    <property type="protein sequence ID" value="GJM86400.1"/>
    <property type="molecule type" value="Genomic_DNA"/>
</dbReference>
<keyword evidence="6" id="KW-1185">Reference proteome</keyword>
<dbReference type="Pfam" id="PF00082">
    <property type="entry name" value="Peptidase_S8"/>
    <property type="match status" value="1"/>
</dbReference>
<evidence type="ECO:0000259" key="4">
    <source>
        <dbReference type="Pfam" id="PF17766"/>
    </source>
</evidence>
<dbReference type="InterPro" id="IPR045051">
    <property type="entry name" value="SBT"/>
</dbReference>
<comment type="caution">
    <text evidence="5">The sequence shown here is derived from an EMBL/GenBank/DDBJ whole genome shotgun (WGS) entry which is preliminary data.</text>
</comment>
<dbReference type="InterPro" id="IPR041469">
    <property type="entry name" value="Subtilisin-like_FN3"/>
</dbReference>
<dbReference type="AlphaFoldDB" id="A0AAV5BJC4"/>
<evidence type="ECO:0000259" key="3">
    <source>
        <dbReference type="Pfam" id="PF00082"/>
    </source>
</evidence>
<feature type="domain" description="Subtilisin-like protease fibronectin type-III" evidence="4">
    <location>
        <begin position="279"/>
        <end position="333"/>
    </location>
</feature>
<dbReference type="Gene3D" id="3.40.50.200">
    <property type="entry name" value="Peptidase S8/S53 domain"/>
    <property type="match status" value="2"/>
</dbReference>
<gene>
    <name evidence="5" type="primary">ga02254</name>
    <name evidence="5" type="ORF">PR202_ga02254</name>
</gene>
<evidence type="ECO:0000256" key="2">
    <source>
        <dbReference type="ARBA" id="ARBA00022729"/>
    </source>
</evidence>
<dbReference type="SUPFAM" id="SSF52743">
    <property type="entry name" value="Subtilisin-like"/>
    <property type="match status" value="1"/>
</dbReference>
<dbReference type="Proteomes" id="UP001054889">
    <property type="component" value="Unassembled WGS sequence"/>
</dbReference>
<dbReference type="Pfam" id="PF17766">
    <property type="entry name" value="fn3_6"/>
    <property type="match status" value="1"/>
</dbReference>